<dbReference type="RefSeq" id="WP_126840613.1">
    <property type="nucleotide sequence ID" value="NZ_PIQH01000001.1"/>
</dbReference>
<evidence type="ECO:0000313" key="2">
    <source>
        <dbReference type="Proteomes" id="UP000287996"/>
    </source>
</evidence>
<gene>
    <name evidence="1" type="ORF">CWI84_00455</name>
</gene>
<protein>
    <submittedName>
        <fullName evidence="1">Uncharacterized protein</fullName>
    </submittedName>
</protein>
<dbReference type="PROSITE" id="PS51257">
    <property type="entry name" value="PROKAR_LIPOPROTEIN"/>
    <property type="match status" value="1"/>
</dbReference>
<comment type="caution">
    <text evidence="1">The sequence shown here is derived from an EMBL/GenBank/DDBJ whole genome shotgun (WGS) entry which is preliminary data.</text>
</comment>
<name>A0A432ZTM6_9GAMM</name>
<dbReference type="AlphaFoldDB" id="A0A432ZTM6"/>
<dbReference type="SUPFAM" id="SSF74653">
    <property type="entry name" value="TolA/TonB C-terminal domain"/>
    <property type="match status" value="1"/>
</dbReference>
<keyword evidence="2" id="KW-1185">Reference proteome</keyword>
<evidence type="ECO:0000313" key="1">
    <source>
        <dbReference type="EMBL" id="RUO81267.1"/>
    </source>
</evidence>
<sequence>MKVSFVIPIVATAGMFLGGCQSVHHAEKPDSYLDLTKGDFALRDYWIPNEDVGGSSLFFPDVLYDKSLDGCAVIEFGINSNGEITGYKPLYSFPSEDVAQAAGAHIAHVGWKPGPKNNEAKPALGKIFFAFKLKGGSRNRQDYLAHCVEKYL</sequence>
<accession>A0A432ZTM6</accession>
<organism evidence="1 2">
    <name type="scientific">Idiomarina tyrosinivorans</name>
    <dbReference type="NCBI Taxonomy" id="1445662"/>
    <lineage>
        <taxon>Bacteria</taxon>
        <taxon>Pseudomonadati</taxon>
        <taxon>Pseudomonadota</taxon>
        <taxon>Gammaproteobacteria</taxon>
        <taxon>Alteromonadales</taxon>
        <taxon>Idiomarinaceae</taxon>
        <taxon>Idiomarina</taxon>
    </lineage>
</organism>
<dbReference type="EMBL" id="PIQH01000001">
    <property type="protein sequence ID" value="RUO81267.1"/>
    <property type="molecule type" value="Genomic_DNA"/>
</dbReference>
<proteinExistence type="predicted"/>
<dbReference type="OrthoDB" id="6388318at2"/>
<reference evidence="1 2" key="1">
    <citation type="journal article" date="2011" name="Front. Microbiol.">
        <title>Genomic signatures of strain selection and enhancement in Bacillus atrophaeus var. globigii, a historical biowarfare simulant.</title>
        <authorList>
            <person name="Gibbons H.S."/>
            <person name="Broomall S.M."/>
            <person name="McNew L.A."/>
            <person name="Daligault H."/>
            <person name="Chapman C."/>
            <person name="Bruce D."/>
            <person name="Karavis M."/>
            <person name="Krepps M."/>
            <person name="McGregor P.A."/>
            <person name="Hong C."/>
            <person name="Park K.H."/>
            <person name="Akmal A."/>
            <person name="Feldman A."/>
            <person name="Lin J.S."/>
            <person name="Chang W.E."/>
            <person name="Higgs B.W."/>
            <person name="Demirev P."/>
            <person name="Lindquist J."/>
            <person name="Liem A."/>
            <person name="Fochler E."/>
            <person name="Read T.D."/>
            <person name="Tapia R."/>
            <person name="Johnson S."/>
            <person name="Bishop-Lilly K.A."/>
            <person name="Detter C."/>
            <person name="Han C."/>
            <person name="Sozhamannan S."/>
            <person name="Rosenzweig C.N."/>
            <person name="Skowronski E.W."/>
        </authorList>
    </citation>
    <scope>NUCLEOTIDE SEQUENCE [LARGE SCALE GENOMIC DNA]</scope>
    <source>
        <strain evidence="1 2">CC-PW-9</strain>
    </source>
</reference>
<dbReference type="Proteomes" id="UP000287996">
    <property type="component" value="Unassembled WGS sequence"/>
</dbReference>